<dbReference type="Gene3D" id="1.20.245.10">
    <property type="entry name" value="Lipoxygenase-1, Domain 5"/>
    <property type="match status" value="1"/>
</dbReference>
<keyword evidence="2" id="KW-1185">Reference proteome</keyword>
<dbReference type="PANTHER" id="PTHR11771">
    <property type="entry name" value="LIPOXYGENASE"/>
    <property type="match status" value="1"/>
</dbReference>
<dbReference type="GO" id="GO:0034440">
    <property type="term" value="P:lipid oxidation"/>
    <property type="evidence" value="ECO:0007669"/>
    <property type="project" value="InterPro"/>
</dbReference>
<dbReference type="Proteomes" id="UP001153069">
    <property type="component" value="Unassembled WGS sequence"/>
</dbReference>
<dbReference type="InterPro" id="IPR036226">
    <property type="entry name" value="LipOase_C_sf"/>
</dbReference>
<sequence>MRTALINNKAGTALLPKQSILHHITGLTWDGLVDLTAKTYKKGDQWKCFKRVAESRGSKIQELVESGKLPYHQDGLELYKIFYSLWESVVPATDADVSNDPAIQDWWNRLKQYTESPDLPGGKLFSRETLLDTLATFCLHVTGGHQHVGSIAEHIETPLHGGFRMPHNAVQVDKQSYLGGSLLLAMTSLPVPSLQSKFAHYWKDEEEAAIWQKFQDDLIGLSERIDDRNQSRQYAFQSFNPAIVECSVSV</sequence>
<proteinExistence type="predicted"/>
<dbReference type="AlphaFoldDB" id="A0A9N8EVE8"/>
<dbReference type="EMBL" id="CAICTM010002093">
    <property type="protein sequence ID" value="CAB9527867.1"/>
    <property type="molecule type" value="Genomic_DNA"/>
</dbReference>
<name>A0A9N8EVE8_9STRA</name>
<reference evidence="1" key="1">
    <citation type="submission" date="2020-06" db="EMBL/GenBank/DDBJ databases">
        <authorList>
            <consortium name="Plant Systems Biology data submission"/>
        </authorList>
    </citation>
    <scope>NUCLEOTIDE SEQUENCE</scope>
    <source>
        <strain evidence="1">D6</strain>
    </source>
</reference>
<dbReference type="SUPFAM" id="SSF48484">
    <property type="entry name" value="Lipoxigenase"/>
    <property type="match status" value="1"/>
</dbReference>
<evidence type="ECO:0000313" key="2">
    <source>
        <dbReference type="Proteomes" id="UP001153069"/>
    </source>
</evidence>
<evidence type="ECO:0008006" key="3">
    <source>
        <dbReference type="Google" id="ProtNLM"/>
    </source>
</evidence>
<evidence type="ECO:0000313" key="1">
    <source>
        <dbReference type="EMBL" id="CAB9527867.1"/>
    </source>
</evidence>
<dbReference type="GO" id="GO:0046872">
    <property type="term" value="F:metal ion binding"/>
    <property type="evidence" value="ECO:0007669"/>
    <property type="project" value="InterPro"/>
</dbReference>
<accession>A0A9N8EVE8</accession>
<comment type="caution">
    <text evidence="1">The sequence shown here is derived from an EMBL/GenBank/DDBJ whole genome shotgun (WGS) entry which is preliminary data.</text>
</comment>
<protein>
    <recommendedName>
        <fullName evidence="3">Lipoxygenase domain-containing protein</fullName>
    </recommendedName>
</protein>
<dbReference type="OrthoDB" id="9978233at2759"/>
<organism evidence="1 2">
    <name type="scientific">Seminavis robusta</name>
    <dbReference type="NCBI Taxonomy" id="568900"/>
    <lineage>
        <taxon>Eukaryota</taxon>
        <taxon>Sar</taxon>
        <taxon>Stramenopiles</taxon>
        <taxon>Ochrophyta</taxon>
        <taxon>Bacillariophyta</taxon>
        <taxon>Bacillariophyceae</taxon>
        <taxon>Bacillariophycidae</taxon>
        <taxon>Naviculales</taxon>
        <taxon>Naviculaceae</taxon>
        <taxon>Seminavis</taxon>
    </lineage>
</organism>
<dbReference type="GO" id="GO:0016702">
    <property type="term" value="F:oxidoreductase activity, acting on single donors with incorporation of molecular oxygen, incorporation of two atoms of oxygen"/>
    <property type="evidence" value="ECO:0007669"/>
    <property type="project" value="InterPro"/>
</dbReference>
<dbReference type="InterPro" id="IPR000907">
    <property type="entry name" value="LipOase"/>
</dbReference>
<gene>
    <name evidence="1" type="ORF">SEMRO_2095_G314240.1</name>
</gene>